<evidence type="ECO:0000256" key="9">
    <source>
        <dbReference type="ARBA" id="ARBA00022982"/>
    </source>
</evidence>
<evidence type="ECO:0000259" key="14">
    <source>
        <dbReference type="Pfam" id="PF01292"/>
    </source>
</evidence>
<sequence length="215" mass="23795">MKKLQLQRYSAGQRSNHWAVVTCFVLAAVSGFALFHPALFWLTALVGGPQWARILHPYLGIAMFVLFLGLFFAFAGANVWRKEDSQWLGSAGKLISEGNAAQMPPIGKYNGGQKLVFWLFALCLIVLLVTGALFWQAWFAPSVPIWLQRIAVVLHALAAFGLVLTVIVHAYAAIWVKGTVQAMTRGTVSAGWARHHHPLWYRDQVQGRSAKAPSK</sequence>
<feature type="transmembrane region" description="Helical" evidence="13">
    <location>
        <begin position="115"/>
        <end position="138"/>
    </location>
</feature>
<evidence type="ECO:0000256" key="5">
    <source>
        <dbReference type="ARBA" id="ARBA00022475"/>
    </source>
</evidence>
<dbReference type="InterPro" id="IPR006471">
    <property type="entry name" value="Formate_DH_gsu"/>
</dbReference>
<feature type="transmembrane region" description="Helical" evidence="13">
    <location>
        <begin position="58"/>
        <end position="80"/>
    </location>
</feature>
<keyword evidence="10 13" id="KW-1133">Transmembrane helix</keyword>
<dbReference type="EC" id="1.17.1.9" evidence="15"/>
<evidence type="ECO:0000256" key="8">
    <source>
        <dbReference type="ARBA" id="ARBA00022723"/>
    </source>
</evidence>
<dbReference type="Pfam" id="PF01292">
    <property type="entry name" value="Ni_hydr_CYTB"/>
    <property type="match status" value="1"/>
</dbReference>
<evidence type="ECO:0000256" key="10">
    <source>
        <dbReference type="ARBA" id="ARBA00022989"/>
    </source>
</evidence>
<dbReference type="InterPro" id="IPR051817">
    <property type="entry name" value="FDH_cytochrome_b556_subunit"/>
</dbReference>
<dbReference type="Gene3D" id="1.20.950.20">
    <property type="entry name" value="Transmembrane di-heme cytochromes, Chain C"/>
    <property type="match status" value="1"/>
</dbReference>
<feature type="transmembrane region" description="Helical" evidence="13">
    <location>
        <begin position="150"/>
        <end position="176"/>
    </location>
</feature>
<protein>
    <submittedName>
        <fullName evidence="15">Formate dehydrogenase subunit gamma</fullName>
        <ecNumber evidence="15">1.17.1.9</ecNumber>
    </submittedName>
</protein>
<feature type="domain" description="Cytochrome b561 bacterial/Ni-hydrogenase" evidence="14">
    <location>
        <begin position="8"/>
        <end position="186"/>
    </location>
</feature>
<keyword evidence="7 13" id="KW-0812">Transmembrane</keyword>
<dbReference type="PANTHER" id="PTHR30074:SF5">
    <property type="entry name" value="FORMATE DEHYDROGENASE, NITRATE-INDUCIBLE, CYTOCHROME B556(FDN) SUBUNIT"/>
    <property type="match status" value="1"/>
</dbReference>
<dbReference type="GO" id="GO:0008863">
    <property type="term" value="F:formate dehydrogenase (NAD+) activity"/>
    <property type="evidence" value="ECO:0007669"/>
    <property type="project" value="UniProtKB-EC"/>
</dbReference>
<evidence type="ECO:0000256" key="11">
    <source>
        <dbReference type="ARBA" id="ARBA00023004"/>
    </source>
</evidence>
<name>A0ABV6PRJ4_9BURK</name>
<comment type="caution">
    <text evidence="15">The sequence shown here is derived from an EMBL/GenBank/DDBJ whole genome shotgun (WGS) entry which is preliminary data.</text>
</comment>
<keyword evidence="12 13" id="KW-0472">Membrane</keyword>
<keyword evidence="9" id="KW-0249">Electron transport</keyword>
<dbReference type="SUPFAM" id="SSF81342">
    <property type="entry name" value="Transmembrane di-heme cytochromes"/>
    <property type="match status" value="1"/>
</dbReference>
<evidence type="ECO:0000256" key="4">
    <source>
        <dbReference type="ARBA" id="ARBA00022448"/>
    </source>
</evidence>
<keyword evidence="8" id="KW-0479">Metal-binding</keyword>
<evidence type="ECO:0000256" key="13">
    <source>
        <dbReference type="SAM" id="Phobius"/>
    </source>
</evidence>
<reference evidence="15 16" key="1">
    <citation type="submission" date="2024-09" db="EMBL/GenBank/DDBJ databases">
        <authorList>
            <person name="Sun Q."/>
            <person name="Mori K."/>
        </authorList>
    </citation>
    <scope>NUCLEOTIDE SEQUENCE [LARGE SCALE GENOMIC DNA]</scope>
    <source>
        <strain evidence="15 16">NCAIM B.02336</strain>
    </source>
</reference>
<evidence type="ECO:0000256" key="3">
    <source>
        <dbReference type="ARBA" id="ARBA00010747"/>
    </source>
</evidence>
<keyword evidence="6" id="KW-0349">Heme</keyword>
<dbReference type="PANTHER" id="PTHR30074">
    <property type="entry name" value="FORMATE DEHYDROGENASE, NITRATE-INDUCIBLE, CYTOCHROME B556 FDN SUBUNIT"/>
    <property type="match status" value="1"/>
</dbReference>
<dbReference type="InterPro" id="IPR016174">
    <property type="entry name" value="Di-haem_cyt_TM"/>
</dbReference>
<dbReference type="RefSeq" id="WP_377479868.1">
    <property type="nucleotide sequence ID" value="NZ_JBHLTN010000007.1"/>
</dbReference>
<dbReference type="EMBL" id="JBHLTN010000007">
    <property type="protein sequence ID" value="MFC0591613.1"/>
    <property type="molecule type" value="Genomic_DNA"/>
</dbReference>
<dbReference type="NCBIfam" id="TIGR01583">
    <property type="entry name" value="formate-DH-gamm"/>
    <property type="match status" value="1"/>
</dbReference>
<feature type="transmembrane region" description="Helical" evidence="13">
    <location>
        <begin position="20"/>
        <end position="46"/>
    </location>
</feature>
<keyword evidence="11" id="KW-0408">Iron</keyword>
<comment type="subcellular location">
    <subcellularLocation>
        <location evidence="2">Cell membrane</location>
        <topology evidence="2">Multi-pass membrane protein</topology>
    </subcellularLocation>
</comment>
<evidence type="ECO:0000313" key="15">
    <source>
        <dbReference type="EMBL" id="MFC0591613.1"/>
    </source>
</evidence>
<evidence type="ECO:0000256" key="12">
    <source>
        <dbReference type="ARBA" id="ARBA00023136"/>
    </source>
</evidence>
<dbReference type="InterPro" id="IPR011577">
    <property type="entry name" value="Cyt_b561_bac/Ni-Hgenase"/>
</dbReference>
<comment type="similarity">
    <text evidence="3">Belongs to the formate dehydrogenase gamma subunit family.</text>
</comment>
<keyword evidence="16" id="KW-1185">Reference proteome</keyword>
<organism evidence="15 16">
    <name type="scientific">Ottowia pentelensis</name>
    <dbReference type="NCBI Taxonomy" id="511108"/>
    <lineage>
        <taxon>Bacteria</taxon>
        <taxon>Pseudomonadati</taxon>
        <taxon>Pseudomonadota</taxon>
        <taxon>Betaproteobacteria</taxon>
        <taxon>Burkholderiales</taxon>
        <taxon>Comamonadaceae</taxon>
        <taxon>Ottowia</taxon>
    </lineage>
</organism>
<evidence type="ECO:0000256" key="1">
    <source>
        <dbReference type="ARBA" id="ARBA00001971"/>
    </source>
</evidence>
<keyword evidence="15" id="KW-0560">Oxidoreductase</keyword>
<evidence type="ECO:0000313" key="16">
    <source>
        <dbReference type="Proteomes" id="UP001589834"/>
    </source>
</evidence>
<evidence type="ECO:0000256" key="7">
    <source>
        <dbReference type="ARBA" id="ARBA00022692"/>
    </source>
</evidence>
<keyword evidence="5" id="KW-1003">Cell membrane</keyword>
<evidence type="ECO:0000256" key="2">
    <source>
        <dbReference type="ARBA" id="ARBA00004651"/>
    </source>
</evidence>
<dbReference type="Proteomes" id="UP001589834">
    <property type="component" value="Unassembled WGS sequence"/>
</dbReference>
<accession>A0ABV6PRJ4</accession>
<proteinExistence type="inferred from homology"/>
<comment type="cofactor">
    <cofactor evidence="1">
        <name>heme</name>
        <dbReference type="ChEBI" id="CHEBI:30413"/>
    </cofactor>
</comment>
<evidence type="ECO:0000256" key="6">
    <source>
        <dbReference type="ARBA" id="ARBA00022617"/>
    </source>
</evidence>
<keyword evidence="4" id="KW-0813">Transport</keyword>
<gene>
    <name evidence="15" type="ORF">ACFFGG_03490</name>
</gene>